<accession>A0A4P9C4M4</accession>
<reference evidence="1 2" key="1">
    <citation type="submission" date="2018-05" db="EMBL/GenBank/DDBJ databases">
        <title>Genome comparison of Eubacterium sp.</title>
        <authorList>
            <person name="Feng Y."/>
            <person name="Sanchez-Andrea I."/>
            <person name="Stams A.J.M."/>
            <person name="De Vos W.M."/>
        </authorList>
    </citation>
    <scope>NUCLEOTIDE SEQUENCE [LARGE SCALE GENOMIC DNA]</scope>
    <source>
        <strain evidence="1 2">YI</strain>
    </source>
</reference>
<organism evidence="1 2">
    <name type="scientific">Eubacterium maltosivorans</name>
    <dbReference type="NCBI Taxonomy" id="2041044"/>
    <lineage>
        <taxon>Bacteria</taxon>
        <taxon>Bacillati</taxon>
        <taxon>Bacillota</taxon>
        <taxon>Clostridia</taxon>
        <taxon>Eubacteriales</taxon>
        <taxon>Eubacteriaceae</taxon>
        <taxon>Eubacterium</taxon>
    </lineage>
</organism>
<gene>
    <name evidence="1" type="ORF">CPZ25_003125</name>
</gene>
<evidence type="ECO:0000313" key="1">
    <source>
        <dbReference type="EMBL" id="QCT70349.1"/>
    </source>
</evidence>
<protein>
    <recommendedName>
        <fullName evidence="3">Restriction endonuclease subunit S</fullName>
    </recommendedName>
</protein>
<evidence type="ECO:0008006" key="3">
    <source>
        <dbReference type="Google" id="ProtNLM"/>
    </source>
</evidence>
<name>A0A4P9C4M4_EUBML</name>
<dbReference type="AlphaFoldDB" id="A0A4P9C4M4"/>
<keyword evidence="2" id="KW-1185">Reference proteome</keyword>
<dbReference type="KEGG" id="emt:CPZ25_003125"/>
<sequence length="185" mass="21939">MNLLTEFLAFFAWLSRHPKRALEYKGFWVYLLYQNNQSAVRDAAGDWHWPVWFEVDNPGLKAFLNLEDRRQIAYYRGRLIRDGRIDYRKTGGGYQYALKPFDHKTVQTAIRLEDHTSLSVWTTAGDKAARPVKDHNPCGFWIPPALSEEERRALALKYPDDVQRFWAEQALREQKAREEEEKWAY</sequence>
<dbReference type="RefSeq" id="WP_096919904.1">
    <property type="nucleotide sequence ID" value="NZ_CP029487.1"/>
</dbReference>
<proteinExistence type="predicted"/>
<evidence type="ECO:0000313" key="2">
    <source>
        <dbReference type="Proteomes" id="UP000218387"/>
    </source>
</evidence>
<dbReference type="EMBL" id="CP029487">
    <property type="protein sequence ID" value="QCT70349.1"/>
    <property type="molecule type" value="Genomic_DNA"/>
</dbReference>
<dbReference type="Proteomes" id="UP000218387">
    <property type="component" value="Chromosome"/>
</dbReference>